<dbReference type="SUPFAM" id="SSF55729">
    <property type="entry name" value="Acyl-CoA N-acyltransferases (Nat)"/>
    <property type="match status" value="1"/>
</dbReference>
<gene>
    <name evidence="2" type="ORF">P7H70_09500</name>
</gene>
<dbReference type="AlphaFoldDB" id="A0AAW8UBB9"/>
<organism evidence="2 3">
    <name type="scientific">Vagococcus carniphilus</name>
    <dbReference type="NCBI Taxonomy" id="218144"/>
    <lineage>
        <taxon>Bacteria</taxon>
        <taxon>Bacillati</taxon>
        <taxon>Bacillota</taxon>
        <taxon>Bacilli</taxon>
        <taxon>Lactobacillales</taxon>
        <taxon>Enterococcaceae</taxon>
        <taxon>Vagococcus</taxon>
    </lineage>
</organism>
<dbReference type="InterPro" id="IPR016181">
    <property type="entry name" value="Acyl_CoA_acyltransferase"/>
</dbReference>
<evidence type="ECO:0000313" key="3">
    <source>
        <dbReference type="Proteomes" id="UP001268577"/>
    </source>
</evidence>
<name>A0AAW8UBB9_9ENTE</name>
<dbReference type="InterPro" id="IPR000182">
    <property type="entry name" value="GNAT_dom"/>
</dbReference>
<protein>
    <submittedName>
        <fullName evidence="2">GNAT family N-acetyltransferase</fullName>
    </submittedName>
</protein>
<proteinExistence type="predicted"/>
<evidence type="ECO:0000259" key="1">
    <source>
        <dbReference type="PROSITE" id="PS51186"/>
    </source>
</evidence>
<dbReference type="EMBL" id="JARQBZ010000016">
    <property type="protein sequence ID" value="MDT2834295.1"/>
    <property type="molecule type" value="Genomic_DNA"/>
</dbReference>
<accession>A0AAW8UBB9</accession>
<comment type="caution">
    <text evidence="2">The sequence shown here is derived from an EMBL/GenBank/DDBJ whole genome shotgun (WGS) entry which is preliminary data.</text>
</comment>
<dbReference type="CDD" id="cd04301">
    <property type="entry name" value="NAT_SF"/>
    <property type="match status" value="1"/>
</dbReference>
<evidence type="ECO:0000313" key="2">
    <source>
        <dbReference type="EMBL" id="MDT2834295.1"/>
    </source>
</evidence>
<dbReference type="GO" id="GO:0016747">
    <property type="term" value="F:acyltransferase activity, transferring groups other than amino-acyl groups"/>
    <property type="evidence" value="ECO:0007669"/>
    <property type="project" value="InterPro"/>
</dbReference>
<reference evidence="2" key="1">
    <citation type="submission" date="2023-03" db="EMBL/GenBank/DDBJ databases">
        <authorList>
            <person name="Shen W."/>
            <person name="Cai J."/>
        </authorList>
    </citation>
    <scope>NUCLEOTIDE SEQUENCE</scope>
    <source>
        <strain evidence="2">P96-3</strain>
    </source>
</reference>
<feature type="domain" description="N-acetyltransferase" evidence="1">
    <location>
        <begin position="9"/>
        <end position="148"/>
    </location>
</feature>
<dbReference type="Proteomes" id="UP001268577">
    <property type="component" value="Unassembled WGS sequence"/>
</dbReference>
<dbReference type="RefSeq" id="WP_311876394.1">
    <property type="nucleotide sequence ID" value="NZ_JARQBZ010000016.1"/>
</dbReference>
<dbReference type="Gene3D" id="3.40.630.30">
    <property type="match status" value="1"/>
</dbReference>
<dbReference type="Pfam" id="PF13508">
    <property type="entry name" value="Acetyltransf_7"/>
    <property type="match status" value="1"/>
</dbReference>
<dbReference type="PROSITE" id="PS51186">
    <property type="entry name" value="GNAT"/>
    <property type="match status" value="1"/>
</dbReference>
<sequence length="154" mass="18023">MRHIEIKRYAFVELSNEQLIDLCQLYNDTLEKAFIWQNEPRVDLGSFIKMIDVELVYIVYEEKKLVGFLTLYEPDIFIHFLFIDTALQRGGVGSMLLEKIELDFPNKSISLKCLLQNKEALNFYKKKGFSVIETKDELGLESYQLLVKESKADD</sequence>